<dbReference type="Proteomes" id="UP000325536">
    <property type="component" value="Chromosome"/>
</dbReference>
<keyword evidence="1" id="KW-1133">Transmembrane helix</keyword>
<dbReference type="InterPro" id="IPR009937">
    <property type="entry name" value="Phage_holin_3_6"/>
</dbReference>
<reference evidence="2 3" key="1">
    <citation type="submission" date="2018-08" db="EMBL/GenBank/DDBJ databases">
        <title>Neisseria animalis ATCC 49930 complete genome.</title>
        <authorList>
            <person name="Veseli I.A."/>
            <person name="Mascarenhas dos Santos A.C."/>
            <person name="Buttler R."/>
            <person name="Pombert J.-F."/>
        </authorList>
    </citation>
    <scope>NUCLEOTIDE SEQUENCE [LARGE SCALE GENOMIC DNA]</scope>
    <source>
        <strain evidence="2 3">ATCC 49930</strain>
    </source>
</reference>
<feature type="transmembrane region" description="Helical" evidence="1">
    <location>
        <begin position="42"/>
        <end position="62"/>
    </location>
</feature>
<name>A0A5P3MVG8_NEIAN</name>
<accession>A0A5P3MVG8</accession>
<gene>
    <name evidence="2" type="ORF">D0T90_10040</name>
</gene>
<keyword evidence="1" id="KW-0812">Transmembrane</keyword>
<dbReference type="AlphaFoldDB" id="A0A5P3MVG8"/>
<evidence type="ECO:0000313" key="2">
    <source>
        <dbReference type="EMBL" id="QEY24761.1"/>
    </source>
</evidence>
<dbReference type="OrthoDB" id="8607388at2"/>
<evidence type="ECO:0000313" key="3">
    <source>
        <dbReference type="Proteomes" id="UP000325536"/>
    </source>
</evidence>
<sequence length="139" mass="15466">MNIREKIDHAQTLLSQGINLLLLRMQILNLDLADQAANIFRILIALAVSSVLLLAALISLFFGLNRLLSETAAIWTFFSIAAAALLIIFLLLYRASSLWRKQNNRIAATLRDIQTDIACLRGKTADNTEGKSNVRTTQQ</sequence>
<proteinExistence type="predicted"/>
<dbReference type="Pfam" id="PF07332">
    <property type="entry name" value="Phage_holin_3_6"/>
    <property type="match status" value="1"/>
</dbReference>
<dbReference type="RefSeq" id="WP_123796014.1">
    <property type="nucleotide sequence ID" value="NZ_CP031699.1"/>
</dbReference>
<keyword evidence="1" id="KW-0472">Membrane</keyword>
<dbReference type="EMBL" id="CP031699">
    <property type="protein sequence ID" value="QEY24761.1"/>
    <property type="molecule type" value="Genomic_DNA"/>
</dbReference>
<dbReference type="KEGG" id="naq:D0T90_10040"/>
<organism evidence="2 3">
    <name type="scientific">Neisseria animalis</name>
    <dbReference type="NCBI Taxonomy" id="492"/>
    <lineage>
        <taxon>Bacteria</taxon>
        <taxon>Pseudomonadati</taxon>
        <taxon>Pseudomonadota</taxon>
        <taxon>Betaproteobacteria</taxon>
        <taxon>Neisseriales</taxon>
        <taxon>Neisseriaceae</taxon>
        <taxon>Neisseria</taxon>
    </lineage>
</organism>
<protein>
    <submittedName>
        <fullName evidence="2">Uncharacterized protein</fullName>
    </submittedName>
</protein>
<evidence type="ECO:0000256" key="1">
    <source>
        <dbReference type="SAM" id="Phobius"/>
    </source>
</evidence>
<feature type="transmembrane region" description="Helical" evidence="1">
    <location>
        <begin position="74"/>
        <end position="93"/>
    </location>
</feature>
<keyword evidence="3" id="KW-1185">Reference proteome</keyword>